<proteinExistence type="predicted"/>
<sequence length="42" mass="4737">VNYIAIPFPRNNDSRHSRSLAVKPPQNPGSKGKYEPYILRGV</sequence>
<organism evidence="2">
    <name type="scientific">marine metagenome</name>
    <dbReference type="NCBI Taxonomy" id="408172"/>
    <lineage>
        <taxon>unclassified sequences</taxon>
        <taxon>metagenomes</taxon>
        <taxon>ecological metagenomes</taxon>
    </lineage>
</organism>
<evidence type="ECO:0000256" key="1">
    <source>
        <dbReference type="SAM" id="MobiDB-lite"/>
    </source>
</evidence>
<dbReference type="EMBL" id="UINC01108355">
    <property type="protein sequence ID" value="SVC74386.1"/>
    <property type="molecule type" value="Genomic_DNA"/>
</dbReference>
<gene>
    <name evidence="2" type="ORF">METZ01_LOCUS327240</name>
</gene>
<feature type="non-terminal residue" evidence="2">
    <location>
        <position position="42"/>
    </location>
</feature>
<accession>A0A382PMC5</accession>
<feature type="non-terminal residue" evidence="2">
    <location>
        <position position="1"/>
    </location>
</feature>
<feature type="region of interest" description="Disordered" evidence="1">
    <location>
        <begin position="13"/>
        <end position="35"/>
    </location>
</feature>
<name>A0A382PMC5_9ZZZZ</name>
<reference evidence="2" key="1">
    <citation type="submission" date="2018-05" db="EMBL/GenBank/DDBJ databases">
        <authorList>
            <person name="Lanie J.A."/>
            <person name="Ng W.-L."/>
            <person name="Kazmierczak K.M."/>
            <person name="Andrzejewski T.M."/>
            <person name="Davidsen T.M."/>
            <person name="Wayne K.J."/>
            <person name="Tettelin H."/>
            <person name="Glass J.I."/>
            <person name="Rusch D."/>
            <person name="Podicherti R."/>
            <person name="Tsui H.-C.T."/>
            <person name="Winkler M.E."/>
        </authorList>
    </citation>
    <scope>NUCLEOTIDE SEQUENCE</scope>
</reference>
<dbReference type="AlphaFoldDB" id="A0A382PMC5"/>
<evidence type="ECO:0000313" key="2">
    <source>
        <dbReference type="EMBL" id="SVC74386.1"/>
    </source>
</evidence>
<protein>
    <submittedName>
        <fullName evidence="2">Uncharacterized protein</fullName>
    </submittedName>
</protein>